<organism evidence="1 2">
    <name type="scientific">Solanum commersonii</name>
    <name type="common">Commerson's wild potato</name>
    <name type="synonym">Commerson's nightshade</name>
    <dbReference type="NCBI Taxonomy" id="4109"/>
    <lineage>
        <taxon>Eukaryota</taxon>
        <taxon>Viridiplantae</taxon>
        <taxon>Streptophyta</taxon>
        <taxon>Embryophyta</taxon>
        <taxon>Tracheophyta</taxon>
        <taxon>Spermatophyta</taxon>
        <taxon>Magnoliopsida</taxon>
        <taxon>eudicotyledons</taxon>
        <taxon>Gunneridae</taxon>
        <taxon>Pentapetalae</taxon>
        <taxon>asterids</taxon>
        <taxon>lamiids</taxon>
        <taxon>Solanales</taxon>
        <taxon>Solanaceae</taxon>
        <taxon>Solanoideae</taxon>
        <taxon>Solaneae</taxon>
        <taxon>Solanum</taxon>
    </lineage>
</organism>
<sequence>MSSFSNSSMAFVEEGRYCRCDNEAKMGGCDYFYWYEDQQPLQANRVMWGLLKKVKAFDEK</sequence>
<evidence type="ECO:0000313" key="1">
    <source>
        <dbReference type="EMBL" id="KAG5581035.1"/>
    </source>
</evidence>
<proteinExistence type="predicted"/>
<accession>A0A9J5WZ27</accession>
<protein>
    <submittedName>
        <fullName evidence="1">Uncharacterized protein</fullName>
    </submittedName>
</protein>
<dbReference type="Proteomes" id="UP000824120">
    <property type="component" value="Chromosome 10"/>
</dbReference>
<evidence type="ECO:0000313" key="2">
    <source>
        <dbReference type="Proteomes" id="UP000824120"/>
    </source>
</evidence>
<dbReference type="OrthoDB" id="2822301at2759"/>
<reference evidence="1 2" key="1">
    <citation type="submission" date="2020-09" db="EMBL/GenBank/DDBJ databases">
        <title>De no assembly of potato wild relative species, Solanum commersonii.</title>
        <authorList>
            <person name="Cho K."/>
        </authorList>
    </citation>
    <scope>NUCLEOTIDE SEQUENCE [LARGE SCALE GENOMIC DNA]</scope>
    <source>
        <strain evidence="1">LZ3.2</strain>
        <tissue evidence="1">Leaf</tissue>
    </source>
</reference>
<name>A0A9J5WZ27_SOLCO</name>
<keyword evidence="2" id="KW-1185">Reference proteome</keyword>
<dbReference type="EMBL" id="JACXVP010000010">
    <property type="protein sequence ID" value="KAG5581035.1"/>
    <property type="molecule type" value="Genomic_DNA"/>
</dbReference>
<dbReference type="AlphaFoldDB" id="A0A9J5WZ27"/>
<gene>
    <name evidence="1" type="ORF">H5410_051662</name>
</gene>
<comment type="caution">
    <text evidence="1">The sequence shown here is derived from an EMBL/GenBank/DDBJ whole genome shotgun (WGS) entry which is preliminary data.</text>
</comment>